<evidence type="ECO:0000313" key="3">
    <source>
        <dbReference type="Proteomes" id="UP000186308"/>
    </source>
</evidence>
<dbReference type="AlphaFoldDB" id="A0A8G2FF42"/>
<accession>A0A8G2FF42</accession>
<gene>
    <name evidence="2" type="ORF">SAMN05421828_12218</name>
</gene>
<name>A0A8G2FF42_ACIRU</name>
<dbReference type="InterPro" id="IPR049625">
    <property type="entry name" value="Glyco_transf_61_cat"/>
</dbReference>
<proteinExistence type="predicted"/>
<dbReference type="GO" id="GO:0016757">
    <property type="term" value="F:glycosyltransferase activity"/>
    <property type="evidence" value="ECO:0007669"/>
    <property type="project" value="InterPro"/>
</dbReference>
<keyword evidence="3" id="KW-1185">Reference proteome</keyword>
<dbReference type="Proteomes" id="UP000186308">
    <property type="component" value="Unassembled WGS sequence"/>
</dbReference>
<evidence type="ECO:0000259" key="1">
    <source>
        <dbReference type="Pfam" id="PF04577"/>
    </source>
</evidence>
<reference evidence="2 3" key="1">
    <citation type="submission" date="2017-01" db="EMBL/GenBank/DDBJ databases">
        <authorList>
            <person name="Varghese N."/>
            <person name="Submissions S."/>
        </authorList>
    </citation>
    <scope>NUCLEOTIDE SEQUENCE [LARGE SCALE GENOMIC DNA]</scope>
    <source>
        <strain evidence="2 3">ATCC 35905</strain>
    </source>
</reference>
<protein>
    <recommendedName>
        <fullName evidence="1">Glycosyltransferase 61 catalytic domain-containing protein</fullName>
    </recommendedName>
</protein>
<dbReference type="EMBL" id="FTNE01000022">
    <property type="protein sequence ID" value="SIR26478.1"/>
    <property type="molecule type" value="Genomic_DNA"/>
</dbReference>
<sequence>MNTAGVNDRRAMPDPFDPHPAWLFDAGYYAARFARRHAQAFDPSTHGDAYAHFLKFGQFEGLSGHPLFDPDVYQALATYDIACRIAQDGPFTTFLRHSRVPGFTPIASTMFDPAWYLKRYPSVAQAIMQGVWTCPLHHYLANDSPTAFDPSPNFSERGYLLEHADVAQAVDAKQFRNGYAHFLAHGRDEQRRYVPAGDGGSPGVIPGIPALRAYPLATSSHADVTLLPSRRDGAGRYGYSFGVLDRSGAPIADFAHPWFTMRQPSETPSRDHRIFIYGGVLMDHFGHVIRDSLASLWFIRERPDLPVLWHWIDLPVPHRAWPGWLEQLWRLLGLDQMEHVFVSAPLSVARIILPQSGLVAPDLLHERQVDALATHQPPDNARDNARANARSNNRVWLSRRGLPAQFGRLEGEDRLEAALASRGWDILRPETLTVAAQVDRFATADVIAGCMGSAFHAALLSTSPRARLLLVERPGIGKPFYNAVARARNLQQSFIAPALRPYSNVTAWTSFTLVDPLSLADEICAQAN</sequence>
<dbReference type="Pfam" id="PF04577">
    <property type="entry name" value="Glyco_transf_61"/>
    <property type="match status" value="1"/>
</dbReference>
<organism evidence="2 3">
    <name type="scientific">Acidiphilium rubrum</name>
    <dbReference type="NCBI Taxonomy" id="526"/>
    <lineage>
        <taxon>Bacteria</taxon>
        <taxon>Pseudomonadati</taxon>
        <taxon>Pseudomonadota</taxon>
        <taxon>Alphaproteobacteria</taxon>
        <taxon>Acetobacterales</taxon>
        <taxon>Acidocellaceae</taxon>
        <taxon>Acidiphilium</taxon>
    </lineage>
</organism>
<comment type="caution">
    <text evidence="2">The sequence shown here is derived from an EMBL/GenBank/DDBJ whole genome shotgun (WGS) entry which is preliminary data.</text>
</comment>
<evidence type="ECO:0000313" key="2">
    <source>
        <dbReference type="EMBL" id="SIR26478.1"/>
    </source>
</evidence>
<feature type="domain" description="Glycosyltransferase 61 catalytic" evidence="1">
    <location>
        <begin position="285"/>
        <end position="460"/>
    </location>
</feature>